<protein>
    <submittedName>
        <fullName evidence="1">RloB domain-containing protein</fullName>
    </submittedName>
</protein>
<sequence>MSRSFEPITRSEKYREPNKFFYIACEGHVTEVEYFQKLNNVGELCKFVHYERPEEDKNNSSPKNVFNTLKRNVKSEGLNPKTDECWIIVDRDKWGRNLAEAVQECLSHNYRFSVSSSCLEIWFIMHLVKIDSLIDPIKDALLNNPIFYIRKDRKKQKVQFCESYLNFLLKTQLDQNFSYEKTKALPNEFFSKEKIAFAIEQAKAIEESITDPDYIYPTNHIGSQLYELLESFLKFNEDNQK</sequence>
<organism evidence="1 2">
    <name type="scientific">Acinetobacter chengduensis</name>
    <dbReference type="NCBI Taxonomy" id="2420890"/>
    <lineage>
        <taxon>Bacteria</taxon>
        <taxon>Pseudomonadati</taxon>
        <taxon>Pseudomonadota</taxon>
        <taxon>Gammaproteobacteria</taxon>
        <taxon>Moraxellales</taxon>
        <taxon>Moraxellaceae</taxon>
        <taxon>Acinetobacter</taxon>
    </lineage>
</organism>
<proteinExistence type="predicted"/>
<dbReference type="Pfam" id="PF13707">
    <property type="entry name" value="RloB"/>
    <property type="match status" value="1"/>
</dbReference>
<evidence type="ECO:0000313" key="1">
    <source>
        <dbReference type="EMBL" id="RLL17168.1"/>
    </source>
</evidence>
<reference evidence="1 2" key="1">
    <citation type="submission" date="2018-09" db="EMBL/GenBank/DDBJ databases">
        <title>The draft genome of Acinetobacter sp. strains.</title>
        <authorList>
            <person name="Qin J."/>
            <person name="Feng Y."/>
            <person name="Zong Z."/>
        </authorList>
    </citation>
    <scope>NUCLEOTIDE SEQUENCE [LARGE SCALE GENOMIC DNA]</scope>
    <source>
        <strain evidence="1 2">WCHAc060005</strain>
    </source>
</reference>
<dbReference type="Proteomes" id="UP000280271">
    <property type="component" value="Unassembled WGS sequence"/>
</dbReference>
<dbReference type="InterPro" id="IPR025591">
    <property type="entry name" value="RloB"/>
</dbReference>
<evidence type="ECO:0000313" key="2">
    <source>
        <dbReference type="Proteomes" id="UP000280271"/>
    </source>
</evidence>
<accession>A0ABX9TRE2</accession>
<dbReference type="EMBL" id="RCHC01000037">
    <property type="protein sequence ID" value="RLL17168.1"/>
    <property type="molecule type" value="Genomic_DNA"/>
</dbReference>
<gene>
    <name evidence="1" type="ORF">D9K81_17480</name>
</gene>
<comment type="caution">
    <text evidence="1">The sequence shown here is derived from an EMBL/GenBank/DDBJ whole genome shotgun (WGS) entry which is preliminary data.</text>
</comment>
<dbReference type="RefSeq" id="WP_121523928.1">
    <property type="nucleotide sequence ID" value="NZ_RCHC01000037.1"/>
</dbReference>
<name>A0ABX9TRE2_9GAMM</name>
<keyword evidence="2" id="KW-1185">Reference proteome</keyword>